<dbReference type="PANTHER" id="PTHR44086">
    <property type="entry name" value="THIOSULFATE SULFURTRANSFERASE RDL2, MITOCHONDRIAL-RELATED"/>
    <property type="match status" value="1"/>
</dbReference>
<dbReference type="PROSITE" id="PS50206">
    <property type="entry name" value="RHODANESE_3"/>
    <property type="match status" value="1"/>
</dbReference>
<dbReference type="CDD" id="cd00158">
    <property type="entry name" value="RHOD"/>
    <property type="match status" value="1"/>
</dbReference>
<dbReference type="STRING" id="993689.GCA_002077135_00636"/>
<dbReference type="AlphaFoldDB" id="A0A4S3KKM7"/>
<dbReference type="EMBL" id="MWQO01000039">
    <property type="protein sequence ID" value="THD09392.1"/>
    <property type="molecule type" value="Genomic_DNA"/>
</dbReference>
<sequence length="145" mass="16059">MTPNSEPRAVVLADAPIERSASEALAMARQGAACLIDIRQPFELELKGALPDTLHVPFFHFKQHLGLSLDEEEQEILDADAPGELDRSEFVENIELLERRRDVPLLLVCNSGRRSLIAAHLLRGIGYPQACSVRGGMHALLHEMD</sequence>
<organism evidence="2 3">
    <name type="scientific">Metallibacterium scheffleri</name>
    <dbReference type="NCBI Taxonomy" id="993689"/>
    <lineage>
        <taxon>Bacteria</taxon>
        <taxon>Pseudomonadati</taxon>
        <taxon>Pseudomonadota</taxon>
        <taxon>Gammaproteobacteria</taxon>
        <taxon>Lysobacterales</taxon>
        <taxon>Rhodanobacteraceae</taxon>
        <taxon>Metallibacterium</taxon>
    </lineage>
</organism>
<accession>A0A4S3KKM7</accession>
<dbReference type="RefSeq" id="WP_081126755.1">
    <property type="nucleotide sequence ID" value="NZ_DAHXOC010000002.1"/>
</dbReference>
<evidence type="ECO:0000259" key="1">
    <source>
        <dbReference type="PROSITE" id="PS50206"/>
    </source>
</evidence>
<comment type="caution">
    <text evidence="2">The sequence shown here is derived from an EMBL/GenBank/DDBJ whole genome shotgun (WGS) entry which is preliminary data.</text>
</comment>
<dbReference type="OrthoDB" id="9803224at2"/>
<dbReference type="SMART" id="SM00450">
    <property type="entry name" value="RHOD"/>
    <property type="match status" value="1"/>
</dbReference>
<dbReference type="PANTHER" id="PTHR44086:SF10">
    <property type="entry name" value="THIOSULFATE SULFURTRANSFERASE_RHODANESE-LIKE DOMAIN-CONTAINING PROTEIN 3"/>
    <property type="match status" value="1"/>
</dbReference>
<proteinExistence type="predicted"/>
<dbReference type="GO" id="GO:0004792">
    <property type="term" value="F:thiosulfate-cyanide sulfurtransferase activity"/>
    <property type="evidence" value="ECO:0007669"/>
    <property type="project" value="TreeGrafter"/>
</dbReference>
<dbReference type="Proteomes" id="UP000307749">
    <property type="component" value="Unassembled WGS sequence"/>
</dbReference>
<evidence type="ECO:0000313" key="3">
    <source>
        <dbReference type="Proteomes" id="UP000307749"/>
    </source>
</evidence>
<feature type="domain" description="Rhodanese" evidence="1">
    <location>
        <begin position="29"/>
        <end position="145"/>
    </location>
</feature>
<gene>
    <name evidence="2" type="ORF">B1806_10975</name>
</gene>
<name>A0A4S3KKM7_9GAMM</name>
<dbReference type="SUPFAM" id="SSF52821">
    <property type="entry name" value="Rhodanese/Cell cycle control phosphatase"/>
    <property type="match status" value="1"/>
</dbReference>
<dbReference type="Gene3D" id="3.40.250.10">
    <property type="entry name" value="Rhodanese-like domain"/>
    <property type="match status" value="1"/>
</dbReference>
<dbReference type="InterPro" id="IPR036873">
    <property type="entry name" value="Rhodanese-like_dom_sf"/>
</dbReference>
<reference evidence="2 3" key="1">
    <citation type="submission" date="2017-02" db="EMBL/GenBank/DDBJ databases">
        <title>Whole genome sequencing of Metallibacterium scheffleri DSM 24874 (T).</title>
        <authorList>
            <person name="Kumar S."/>
            <person name="Patil P."/>
            <person name="Patil P.B."/>
        </authorList>
    </citation>
    <scope>NUCLEOTIDE SEQUENCE [LARGE SCALE GENOMIC DNA]</scope>
    <source>
        <strain evidence="2 3">DSM 24874</strain>
    </source>
</reference>
<dbReference type="Pfam" id="PF00581">
    <property type="entry name" value="Rhodanese"/>
    <property type="match status" value="1"/>
</dbReference>
<dbReference type="InterPro" id="IPR001763">
    <property type="entry name" value="Rhodanese-like_dom"/>
</dbReference>
<keyword evidence="3" id="KW-1185">Reference proteome</keyword>
<evidence type="ECO:0000313" key="2">
    <source>
        <dbReference type="EMBL" id="THD09392.1"/>
    </source>
</evidence>
<protein>
    <recommendedName>
        <fullName evidence="1">Rhodanese domain-containing protein</fullName>
    </recommendedName>
</protein>